<sequence>MKRYVAVQEPTCTWAVFDTLDDVPAEIGGAVLVGLERSAALDLAASCNEDRAERLKRARERGHLHLVGGTAA</sequence>
<reference evidence="1 2" key="1">
    <citation type="submission" date="2024-06" db="EMBL/GenBank/DDBJ databases">
        <authorList>
            <person name="Tuo L."/>
        </authorList>
    </citation>
    <scope>NUCLEOTIDE SEQUENCE [LARGE SCALE GENOMIC DNA]</scope>
    <source>
        <strain evidence="1 2">ZMM04-5</strain>
    </source>
</reference>
<evidence type="ECO:0000313" key="2">
    <source>
        <dbReference type="Proteomes" id="UP001556196"/>
    </source>
</evidence>
<accession>A0ABV3QWJ2</accession>
<organism evidence="1 2">
    <name type="scientific">Mesorhizobium marinum</name>
    <dbReference type="NCBI Taxonomy" id="3228790"/>
    <lineage>
        <taxon>Bacteria</taxon>
        <taxon>Pseudomonadati</taxon>
        <taxon>Pseudomonadota</taxon>
        <taxon>Alphaproteobacteria</taxon>
        <taxon>Hyphomicrobiales</taxon>
        <taxon>Phyllobacteriaceae</taxon>
        <taxon>Mesorhizobium</taxon>
    </lineage>
</organism>
<dbReference type="RefSeq" id="WP_367722481.1">
    <property type="nucleotide sequence ID" value="NZ_JBFOCI010000001.1"/>
</dbReference>
<keyword evidence="2" id="KW-1185">Reference proteome</keyword>
<comment type="caution">
    <text evidence="1">The sequence shown here is derived from an EMBL/GenBank/DDBJ whole genome shotgun (WGS) entry which is preliminary data.</text>
</comment>
<evidence type="ECO:0000313" key="1">
    <source>
        <dbReference type="EMBL" id="MEW9805434.1"/>
    </source>
</evidence>
<name>A0ABV3QWJ2_9HYPH</name>
<dbReference type="EMBL" id="JBFOCI010000001">
    <property type="protein sequence ID" value="MEW9805434.1"/>
    <property type="molecule type" value="Genomic_DNA"/>
</dbReference>
<gene>
    <name evidence="1" type="ORF">ABUE31_05485</name>
</gene>
<dbReference type="Proteomes" id="UP001556196">
    <property type="component" value="Unassembled WGS sequence"/>
</dbReference>
<proteinExistence type="predicted"/>
<protein>
    <submittedName>
        <fullName evidence="1">Uncharacterized protein</fullName>
    </submittedName>
</protein>